<keyword evidence="2" id="KW-1185">Reference proteome</keyword>
<dbReference type="EMBL" id="CM045761">
    <property type="protein sequence ID" value="KAI8013166.1"/>
    <property type="molecule type" value="Genomic_DNA"/>
</dbReference>
<protein>
    <submittedName>
        <fullName evidence="1">Uncharacterized protein</fullName>
    </submittedName>
</protein>
<reference evidence="1 2" key="1">
    <citation type="journal article" date="2022" name="Plant J.">
        <title>Chromosome-level genome of Camellia lanceoleosa provides a valuable resource for understanding genome evolution and self-incompatibility.</title>
        <authorList>
            <person name="Gong W."/>
            <person name="Xiao S."/>
            <person name="Wang L."/>
            <person name="Liao Z."/>
            <person name="Chang Y."/>
            <person name="Mo W."/>
            <person name="Hu G."/>
            <person name="Li W."/>
            <person name="Zhao G."/>
            <person name="Zhu H."/>
            <person name="Hu X."/>
            <person name="Ji K."/>
            <person name="Xiang X."/>
            <person name="Song Q."/>
            <person name="Yuan D."/>
            <person name="Jin S."/>
            <person name="Zhang L."/>
        </authorList>
    </citation>
    <scope>NUCLEOTIDE SEQUENCE [LARGE SCALE GENOMIC DNA]</scope>
    <source>
        <strain evidence="1">SQ_2022a</strain>
    </source>
</reference>
<evidence type="ECO:0000313" key="1">
    <source>
        <dbReference type="EMBL" id="KAI8013166.1"/>
    </source>
</evidence>
<accession>A0ACC0HME8</accession>
<sequence>MSEVSGGLSVGQNSNPDAILLAHENTMDHWSLGHTPVSGGEGICIGGQRLRVICAPVIFIYMIASFEKHGFKLSSIAAPDMCTRFHGHTDGHMALLHVSTHSLIVGDHCVVGYWHSSGHEDCYHHDVC</sequence>
<evidence type="ECO:0000313" key="2">
    <source>
        <dbReference type="Proteomes" id="UP001060215"/>
    </source>
</evidence>
<organism evidence="1 2">
    <name type="scientific">Camellia lanceoleosa</name>
    <dbReference type="NCBI Taxonomy" id="1840588"/>
    <lineage>
        <taxon>Eukaryota</taxon>
        <taxon>Viridiplantae</taxon>
        <taxon>Streptophyta</taxon>
        <taxon>Embryophyta</taxon>
        <taxon>Tracheophyta</taxon>
        <taxon>Spermatophyta</taxon>
        <taxon>Magnoliopsida</taxon>
        <taxon>eudicotyledons</taxon>
        <taxon>Gunneridae</taxon>
        <taxon>Pentapetalae</taxon>
        <taxon>asterids</taxon>
        <taxon>Ericales</taxon>
        <taxon>Theaceae</taxon>
        <taxon>Camellia</taxon>
    </lineage>
</organism>
<proteinExistence type="predicted"/>
<dbReference type="Proteomes" id="UP001060215">
    <property type="component" value="Chromosome 4"/>
</dbReference>
<name>A0ACC0HME8_9ERIC</name>
<comment type="caution">
    <text evidence="1">The sequence shown here is derived from an EMBL/GenBank/DDBJ whole genome shotgun (WGS) entry which is preliminary data.</text>
</comment>
<gene>
    <name evidence="1" type="ORF">LOK49_LG05G00643</name>
</gene>